<keyword evidence="1" id="KW-1133">Transmembrane helix</keyword>
<reference evidence="3" key="1">
    <citation type="submission" date="2022-11" db="UniProtKB">
        <authorList>
            <consortium name="WormBaseParasite"/>
        </authorList>
    </citation>
    <scope>IDENTIFICATION</scope>
</reference>
<proteinExistence type="predicted"/>
<keyword evidence="1" id="KW-0472">Membrane</keyword>
<accession>A0A915HJ41</accession>
<feature type="transmembrane region" description="Helical" evidence="1">
    <location>
        <begin position="157"/>
        <end position="173"/>
    </location>
</feature>
<keyword evidence="1" id="KW-0812">Transmembrane</keyword>
<keyword evidence="2" id="KW-1185">Reference proteome</keyword>
<organism evidence="2 3">
    <name type="scientific">Romanomermis culicivorax</name>
    <name type="common">Nematode worm</name>
    <dbReference type="NCBI Taxonomy" id="13658"/>
    <lineage>
        <taxon>Eukaryota</taxon>
        <taxon>Metazoa</taxon>
        <taxon>Ecdysozoa</taxon>
        <taxon>Nematoda</taxon>
        <taxon>Enoplea</taxon>
        <taxon>Dorylaimia</taxon>
        <taxon>Mermithida</taxon>
        <taxon>Mermithoidea</taxon>
        <taxon>Mermithidae</taxon>
        <taxon>Romanomermis</taxon>
    </lineage>
</organism>
<evidence type="ECO:0000313" key="3">
    <source>
        <dbReference type="WBParaSite" id="nRc.2.0.1.t02013-RA"/>
    </source>
</evidence>
<dbReference type="WBParaSite" id="nRc.2.0.1.t02013-RA">
    <property type="protein sequence ID" value="nRc.2.0.1.t02013-RA"/>
    <property type="gene ID" value="nRc.2.0.1.g02013"/>
</dbReference>
<dbReference type="AlphaFoldDB" id="A0A915HJ41"/>
<evidence type="ECO:0000313" key="2">
    <source>
        <dbReference type="Proteomes" id="UP000887565"/>
    </source>
</evidence>
<protein>
    <submittedName>
        <fullName evidence="3">Uncharacterized protein</fullName>
    </submittedName>
</protein>
<name>A0A915HJ41_ROMCU</name>
<dbReference type="Proteomes" id="UP000887565">
    <property type="component" value="Unplaced"/>
</dbReference>
<evidence type="ECO:0000256" key="1">
    <source>
        <dbReference type="SAM" id="Phobius"/>
    </source>
</evidence>
<sequence length="174" mass="19257">MPCYDFVTYKDASYENTAVANVTTWTRNPSFVGYATFTQQIGADHVVASLFVSNQLPKTSYSIRIVDGKHCSDGPSFDPQINNATYLEIGDSTNDVTDYIISKPTPLDVSIVGSPKSEKYILQKTILFVDMGSHEALACGQILPKEPFANTGHMRKSSIYISALFFLVLFFSIM</sequence>